<feature type="region of interest" description="Disordered" evidence="1">
    <location>
        <begin position="132"/>
        <end position="216"/>
    </location>
</feature>
<gene>
    <name evidence="2" type="ORF">BMF94_4248</name>
</gene>
<protein>
    <submittedName>
        <fullName evidence="2">Uncharacterized protein</fullName>
    </submittedName>
</protein>
<keyword evidence="3" id="KW-1185">Reference proteome</keyword>
<comment type="caution">
    <text evidence="2">The sequence shown here is derived from an EMBL/GenBank/DDBJ whole genome shotgun (WGS) entry which is preliminary data.</text>
</comment>
<sequence>MASPSPSFGARSSTEPSSVSPEPGPSKNRALDKTGNGSKAKPFGADKVEVMELSSGSEDEAVVAKRQAEEESRKEQRRERYLAVRNAVPEVDPRVVMSMFTDPSYGGNPDLIVGTLLETNYRLKDGGWKYGYDPKSVLSDDDNGGRRNGNQDELVSTPERAGAASGGAARKPMVQKRVRVEPSEDEAEDDDEVDQLASDDDHHRQAQDSVEEDDITKEQAFERAGYWLDVEERGPMDGTYQKAALNQLFRDYAEYAENHIRDRFESELCGKLYAPTWFELHRLHKSHQLLKLKSGPRDMDAPIQLPDGTKRARKEIKPSRVLKKEKRWLEAYLDYGGRGLKVKKSPQASPVKRKKETAEQRRARLSKNKAQSQSKPKKKDAARRDTDDDENADSEAGTSDEDPAPIGKKSSAKGKGKGRDTGNKQKSKKRHDPFDSDDEADLRRGHPANSNGWGPGYQNKASTSSPKGKKSGYIAGSWATSSSGPFKVKEEEHDWFERLGPGRSLYD</sequence>
<feature type="compositionally biased region" description="Low complexity" evidence="1">
    <location>
        <begin position="12"/>
        <end position="21"/>
    </location>
</feature>
<organism evidence="2 3">
    <name type="scientific">Rhodotorula taiwanensis</name>
    <dbReference type="NCBI Taxonomy" id="741276"/>
    <lineage>
        <taxon>Eukaryota</taxon>
        <taxon>Fungi</taxon>
        <taxon>Dikarya</taxon>
        <taxon>Basidiomycota</taxon>
        <taxon>Pucciniomycotina</taxon>
        <taxon>Microbotryomycetes</taxon>
        <taxon>Sporidiobolales</taxon>
        <taxon>Sporidiobolaceae</taxon>
        <taxon>Rhodotorula</taxon>
    </lineage>
</organism>
<name>A0A2S5B6K9_9BASI</name>
<evidence type="ECO:0000313" key="2">
    <source>
        <dbReference type="EMBL" id="POY72422.1"/>
    </source>
</evidence>
<feature type="compositionally biased region" description="Basic and acidic residues" evidence="1">
    <location>
        <begin position="487"/>
        <end position="497"/>
    </location>
</feature>
<proteinExistence type="predicted"/>
<feature type="region of interest" description="Disordered" evidence="1">
    <location>
        <begin position="1"/>
        <end position="80"/>
    </location>
</feature>
<feature type="compositionally biased region" description="Acidic residues" evidence="1">
    <location>
        <begin position="387"/>
        <end position="403"/>
    </location>
</feature>
<evidence type="ECO:0000313" key="3">
    <source>
        <dbReference type="Proteomes" id="UP000237144"/>
    </source>
</evidence>
<feature type="compositionally biased region" description="Acidic residues" evidence="1">
    <location>
        <begin position="183"/>
        <end position="198"/>
    </location>
</feature>
<dbReference type="EMBL" id="PJQD01000048">
    <property type="protein sequence ID" value="POY72422.1"/>
    <property type="molecule type" value="Genomic_DNA"/>
</dbReference>
<evidence type="ECO:0000256" key="1">
    <source>
        <dbReference type="SAM" id="MobiDB-lite"/>
    </source>
</evidence>
<dbReference type="OrthoDB" id="2525999at2759"/>
<dbReference type="AlphaFoldDB" id="A0A2S5B6K9"/>
<feature type="region of interest" description="Disordered" evidence="1">
    <location>
        <begin position="340"/>
        <end position="507"/>
    </location>
</feature>
<feature type="compositionally biased region" description="Basic and acidic residues" evidence="1">
    <location>
        <begin position="62"/>
        <end position="80"/>
    </location>
</feature>
<dbReference type="Proteomes" id="UP000237144">
    <property type="component" value="Unassembled WGS sequence"/>
</dbReference>
<accession>A0A2S5B6K9</accession>
<reference evidence="2 3" key="1">
    <citation type="journal article" date="2018" name="Front. Microbiol.">
        <title>Prospects for Fungal Bioremediation of Acidic Radioactive Waste Sites: Characterization and Genome Sequence of Rhodotorula taiwanensis MD1149.</title>
        <authorList>
            <person name="Tkavc R."/>
            <person name="Matrosova V.Y."/>
            <person name="Grichenko O.E."/>
            <person name="Gostincar C."/>
            <person name="Volpe R.P."/>
            <person name="Klimenkova P."/>
            <person name="Gaidamakova E.K."/>
            <person name="Zhou C.E."/>
            <person name="Stewart B.J."/>
            <person name="Lyman M.G."/>
            <person name="Malfatti S.A."/>
            <person name="Rubinfeld B."/>
            <person name="Courtot M."/>
            <person name="Singh J."/>
            <person name="Dalgard C.L."/>
            <person name="Hamilton T."/>
            <person name="Frey K.G."/>
            <person name="Gunde-Cimerman N."/>
            <person name="Dugan L."/>
            <person name="Daly M.J."/>
        </authorList>
    </citation>
    <scope>NUCLEOTIDE SEQUENCE [LARGE SCALE GENOMIC DNA]</scope>
    <source>
        <strain evidence="2 3">MD1149</strain>
    </source>
</reference>